<organism evidence="1 2">
    <name type="scientific">Takifugu flavidus</name>
    <name type="common">sansaifugu</name>
    <dbReference type="NCBI Taxonomy" id="433684"/>
    <lineage>
        <taxon>Eukaryota</taxon>
        <taxon>Metazoa</taxon>
        <taxon>Chordata</taxon>
        <taxon>Craniata</taxon>
        <taxon>Vertebrata</taxon>
        <taxon>Euteleostomi</taxon>
        <taxon>Actinopterygii</taxon>
        <taxon>Neopterygii</taxon>
        <taxon>Teleostei</taxon>
        <taxon>Neoteleostei</taxon>
        <taxon>Acanthomorphata</taxon>
        <taxon>Eupercaria</taxon>
        <taxon>Tetraodontiformes</taxon>
        <taxon>Tetradontoidea</taxon>
        <taxon>Tetraodontidae</taxon>
        <taxon>Takifugu</taxon>
    </lineage>
</organism>
<gene>
    <name evidence="1" type="ORF">D4764_01G0000070</name>
</gene>
<evidence type="ECO:0000313" key="1">
    <source>
        <dbReference type="EMBL" id="TWW80192.1"/>
    </source>
</evidence>
<comment type="caution">
    <text evidence="1">The sequence shown here is derived from an EMBL/GenBank/DDBJ whole genome shotgun (WGS) entry which is preliminary data.</text>
</comment>
<sequence length="90" mass="10256">MTISQPPQGHLRVHGSLPNQSACEKALERVTWSILWGVPRKYGIRCPLLREFGVWTTRAGAWFVLPAVSQTCFWHMLDFARAAICHQFCS</sequence>
<protein>
    <submittedName>
        <fullName evidence="1">Uncharacterized protein</fullName>
    </submittedName>
</protein>
<dbReference type="AlphaFoldDB" id="A0A5C6PJZ8"/>
<accession>A0A5C6PJZ8</accession>
<evidence type="ECO:0000313" key="2">
    <source>
        <dbReference type="Proteomes" id="UP000324091"/>
    </source>
</evidence>
<dbReference type="Proteomes" id="UP000324091">
    <property type="component" value="Chromosome 1"/>
</dbReference>
<proteinExistence type="predicted"/>
<keyword evidence="2" id="KW-1185">Reference proteome</keyword>
<dbReference type="EMBL" id="RHFK02000001">
    <property type="protein sequence ID" value="TWW80192.1"/>
    <property type="molecule type" value="Genomic_DNA"/>
</dbReference>
<reference evidence="1 2" key="1">
    <citation type="submission" date="2019-04" db="EMBL/GenBank/DDBJ databases">
        <title>Chromosome genome assembly for Takifugu flavidus.</title>
        <authorList>
            <person name="Xiao S."/>
        </authorList>
    </citation>
    <scope>NUCLEOTIDE SEQUENCE [LARGE SCALE GENOMIC DNA]</scope>
    <source>
        <strain evidence="1">HTHZ2018</strain>
        <tissue evidence="1">Muscle</tissue>
    </source>
</reference>
<name>A0A5C6PJZ8_9TELE</name>